<evidence type="ECO:0000256" key="2">
    <source>
        <dbReference type="ARBA" id="ARBA00022741"/>
    </source>
</evidence>
<dbReference type="SMART" id="SM00382">
    <property type="entry name" value="AAA"/>
    <property type="match status" value="1"/>
</dbReference>
<organism evidence="5 6">
    <name type="scientific">Amedibacterium intestinale</name>
    <dbReference type="NCBI Taxonomy" id="2583452"/>
    <lineage>
        <taxon>Bacteria</taxon>
        <taxon>Bacillati</taxon>
        <taxon>Bacillota</taxon>
        <taxon>Erysipelotrichia</taxon>
        <taxon>Erysipelotrichales</taxon>
        <taxon>Erysipelotrichaceae</taxon>
        <taxon>Amedibacterium</taxon>
    </lineage>
</organism>
<keyword evidence="2" id="KW-0547">Nucleotide-binding</keyword>
<dbReference type="RefSeq" id="WP_115714815.1">
    <property type="nucleotide sequence ID" value="NZ_AP019695.1"/>
</dbReference>
<dbReference type="GO" id="GO:0016887">
    <property type="term" value="F:ATP hydrolysis activity"/>
    <property type="evidence" value="ECO:0007669"/>
    <property type="project" value="TreeGrafter"/>
</dbReference>
<evidence type="ECO:0000256" key="1">
    <source>
        <dbReference type="ARBA" id="ARBA00006611"/>
    </source>
</evidence>
<dbReference type="Pfam" id="PF00437">
    <property type="entry name" value="T2SSE"/>
    <property type="match status" value="1"/>
</dbReference>
<feature type="domain" description="Bacterial type II secretion system protein E" evidence="4">
    <location>
        <begin position="199"/>
        <end position="213"/>
    </location>
</feature>
<reference evidence="6" key="1">
    <citation type="submission" date="2019-05" db="EMBL/GenBank/DDBJ databases">
        <title>Complete genome sequencing of Absiella argi strain JCM 30884.</title>
        <authorList>
            <person name="Sakamoto M."/>
            <person name="Murakami T."/>
            <person name="Mori H."/>
        </authorList>
    </citation>
    <scope>NUCLEOTIDE SEQUENCE [LARGE SCALE GENOMIC DNA]</scope>
    <source>
        <strain evidence="6">JCM 30884</strain>
    </source>
</reference>
<dbReference type="EMBL" id="AP019695">
    <property type="protein sequence ID" value="BBK21590.1"/>
    <property type="molecule type" value="Genomic_DNA"/>
</dbReference>
<dbReference type="PANTHER" id="PTHR30258">
    <property type="entry name" value="TYPE II SECRETION SYSTEM PROTEIN GSPE-RELATED"/>
    <property type="match status" value="1"/>
</dbReference>
<dbReference type="AlphaFoldDB" id="A0A6N4TF56"/>
<evidence type="ECO:0000313" key="6">
    <source>
        <dbReference type="Proteomes" id="UP000464754"/>
    </source>
</evidence>
<dbReference type="Gene3D" id="3.30.450.90">
    <property type="match status" value="1"/>
</dbReference>
<dbReference type="GO" id="GO:0005886">
    <property type="term" value="C:plasma membrane"/>
    <property type="evidence" value="ECO:0007669"/>
    <property type="project" value="TreeGrafter"/>
</dbReference>
<evidence type="ECO:0000256" key="3">
    <source>
        <dbReference type="ARBA" id="ARBA00022840"/>
    </source>
</evidence>
<dbReference type="Proteomes" id="UP000464754">
    <property type="component" value="Chromosome"/>
</dbReference>
<dbReference type="GO" id="GO:0005524">
    <property type="term" value="F:ATP binding"/>
    <property type="evidence" value="ECO:0007669"/>
    <property type="project" value="UniProtKB-KW"/>
</dbReference>
<sequence>MKKKIEQLLSMAMEHDVSDIHFLVRGKYMQVTMRTINGLEEMNSSAFDIMLFNYLKYLSNMDLGNGARAQSGNFTYTYQGNELFFRFSLLSTIEKQTGVLRILNAKKELDIYSLSEDKTITESFLRWTQSRCGMVVLSGPTGSGKTTTLHAILHHIAEKQKLRVVSLEDPIEILDDSYLQLQINEQSRFSYEEGIRQLLRHDPDVIMIGEIRDVSTARMVLRCALSGHMVFTTVHAKSCEETLKRLEELGIRKEDLKGTLSAVCAQRIYKRKKGKGRVCLYEILEKKELSGYFQNNELDKKHRTIFDIIQNAADKGIIDKEDAKLDLYAS</sequence>
<gene>
    <name evidence="5" type="primary">comGA</name>
    <name evidence="5" type="ORF">Aargi30884_04930</name>
</gene>
<evidence type="ECO:0000313" key="5">
    <source>
        <dbReference type="EMBL" id="BBK21590.1"/>
    </source>
</evidence>
<dbReference type="CDD" id="cd01129">
    <property type="entry name" value="PulE-GspE-like"/>
    <property type="match status" value="1"/>
</dbReference>
<keyword evidence="6" id="KW-1185">Reference proteome</keyword>
<dbReference type="PROSITE" id="PS00662">
    <property type="entry name" value="T2SP_E"/>
    <property type="match status" value="1"/>
</dbReference>
<dbReference type="InterPro" id="IPR001482">
    <property type="entry name" value="T2SS/T4SS_dom"/>
</dbReference>
<dbReference type="InterPro" id="IPR003593">
    <property type="entry name" value="AAA+_ATPase"/>
</dbReference>
<keyword evidence="3" id="KW-0067">ATP-binding</keyword>
<protein>
    <submittedName>
        <fullName evidence="5">Competence protein ComG</fullName>
    </submittedName>
</protein>
<dbReference type="KEGG" id="aarg:Aargi30884_04930"/>
<dbReference type="SUPFAM" id="SSF52540">
    <property type="entry name" value="P-loop containing nucleoside triphosphate hydrolases"/>
    <property type="match status" value="1"/>
</dbReference>
<comment type="similarity">
    <text evidence="1">Belongs to the GSP E family.</text>
</comment>
<evidence type="ECO:0000259" key="4">
    <source>
        <dbReference type="PROSITE" id="PS00662"/>
    </source>
</evidence>
<accession>A0A6N4TF56</accession>
<proteinExistence type="inferred from homology"/>
<dbReference type="PANTHER" id="PTHR30258:SF2">
    <property type="entry name" value="COMG OPERON PROTEIN 1"/>
    <property type="match status" value="1"/>
</dbReference>
<dbReference type="Gene3D" id="3.40.50.300">
    <property type="entry name" value="P-loop containing nucleotide triphosphate hydrolases"/>
    <property type="match status" value="1"/>
</dbReference>
<name>A0A6N4TF56_9FIRM</name>
<dbReference type="InterPro" id="IPR027417">
    <property type="entry name" value="P-loop_NTPase"/>
</dbReference>